<dbReference type="Proteomes" id="UP000226357">
    <property type="component" value="Unassembled WGS sequence"/>
</dbReference>
<protein>
    <submittedName>
        <fullName evidence="5">Serine protease</fullName>
    </submittedName>
</protein>
<accession>A0AA44Q5R8</accession>
<dbReference type="SUPFAM" id="SSF50494">
    <property type="entry name" value="Trypsin-like serine proteases"/>
    <property type="match status" value="1"/>
</dbReference>
<evidence type="ECO:0000313" key="6">
    <source>
        <dbReference type="Proteomes" id="UP000226357"/>
    </source>
</evidence>
<dbReference type="RefSeq" id="WP_098523586.1">
    <property type="nucleotide sequence ID" value="NZ_NUYJ01000112.1"/>
</dbReference>
<keyword evidence="1 5" id="KW-0645">Protease</keyword>
<evidence type="ECO:0000256" key="1">
    <source>
        <dbReference type="ARBA" id="ARBA00022670"/>
    </source>
</evidence>
<dbReference type="EMBL" id="NVBO01000365">
    <property type="protein sequence ID" value="PFR87507.1"/>
    <property type="molecule type" value="Genomic_DNA"/>
</dbReference>
<name>A0AA44Q5R8_BACCE</name>
<proteinExistence type="predicted"/>
<organism evidence="5 6">
    <name type="scientific">Bacillus cereus</name>
    <dbReference type="NCBI Taxonomy" id="1396"/>
    <lineage>
        <taxon>Bacteria</taxon>
        <taxon>Bacillati</taxon>
        <taxon>Bacillota</taxon>
        <taxon>Bacilli</taxon>
        <taxon>Bacillales</taxon>
        <taxon>Bacillaceae</taxon>
        <taxon>Bacillus</taxon>
        <taxon>Bacillus cereus group</taxon>
    </lineage>
</organism>
<dbReference type="InterPro" id="IPR009003">
    <property type="entry name" value="Peptidase_S1_PA"/>
</dbReference>
<keyword evidence="2" id="KW-0732">Signal</keyword>
<dbReference type="InterPro" id="IPR050966">
    <property type="entry name" value="Glutamyl_endopeptidase"/>
</dbReference>
<evidence type="ECO:0000313" key="5">
    <source>
        <dbReference type="EMBL" id="PFR87507.1"/>
    </source>
</evidence>
<dbReference type="InterPro" id="IPR000126">
    <property type="entry name" value="V8_ser_AS"/>
</dbReference>
<dbReference type="Gene3D" id="2.40.10.10">
    <property type="entry name" value="Trypsin-like serine proteases"/>
    <property type="match status" value="2"/>
</dbReference>
<evidence type="ECO:0000256" key="3">
    <source>
        <dbReference type="ARBA" id="ARBA00022801"/>
    </source>
</evidence>
<sequence length="333" mass="36487">MAHSKKVEDFSIDELLHEVKLRENSEKLMHDIGEREIESVVVPNEPENEPLGVFTTNEIIEGLKEKQKAIYGVDNRMDIKDVVDQEILNAADSVVALFEATSISDNGDGTSTLQTQKFGTAYKLCSTEKFRNQPIGAFCSGFLVAPDIIATAGHCITENNVTDIRFIFGFRMIDDSKARTVISNSEIYQGAQLIGHEDGESETDWALVRLNRAVTNHKPVQIRRTGKIDDNESVYVIGHPVGLPTKFADGASVRKNGHNTYFVANLDTYGGNSGSPVFNSNSHIVEGILVRGATDFVMNGNCRVSLICSAPNCDGEVCTRTTVFANSVPIIND</sequence>
<dbReference type="PANTHER" id="PTHR15462">
    <property type="entry name" value="SERINE PROTEASE"/>
    <property type="match status" value="1"/>
</dbReference>
<evidence type="ECO:0000256" key="2">
    <source>
        <dbReference type="ARBA" id="ARBA00022729"/>
    </source>
</evidence>
<dbReference type="GO" id="GO:0006508">
    <property type="term" value="P:proteolysis"/>
    <property type="evidence" value="ECO:0007669"/>
    <property type="project" value="UniProtKB-KW"/>
</dbReference>
<dbReference type="PROSITE" id="PS00673">
    <property type="entry name" value="V8_SER"/>
    <property type="match status" value="1"/>
</dbReference>
<dbReference type="AlphaFoldDB" id="A0AA44Q5R8"/>
<keyword evidence="3" id="KW-0378">Hydrolase</keyword>
<comment type="caution">
    <text evidence="5">The sequence shown here is derived from an EMBL/GenBank/DDBJ whole genome shotgun (WGS) entry which is preliminary data.</text>
</comment>
<evidence type="ECO:0000256" key="4">
    <source>
        <dbReference type="ARBA" id="ARBA00022825"/>
    </source>
</evidence>
<dbReference type="InterPro" id="IPR043504">
    <property type="entry name" value="Peptidase_S1_PA_chymotrypsin"/>
</dbReference>
<dbReference type="GO" id="GO:0008236">
    <property type="term" value="F:serine-type peptidase activity"/>
    <property type="evidence" value="ECO:0007669"/>
    <property type="project" value="UniProtKB-KW"/>
</dbReference>
<gene>
    <name evidence="5" type="ORF">COK38_26250</name>
</gene>
<dbReference type="Pfam" id="PF13365">
    <property type="entry name" value="Trypsin_2"/>
    <property type="match status" value="1"/>
</dbReference>
<keyword evidence="4" id="KW-0720">Serine protease</keyword>
<reference evidence="5 6" key="1">
    <citation type="submission" date="2017-09" db="EMBL/GenBank/DDBJ databases">
        <title>Large-scale bioinformatics analysis of Bacillus genomes uncovers conserved roles of natural products in bacterial physiology.</title>
        <authorList>
            <consortium name="Agbiome Team Llc"/>
            <person name="Bleich R.M."/>
            <person name="Grubbs K.J."/>
            <person name="Santa Maria K.C."/>
            <person name="Allen S.E."/>
            <person name="Farag S."/>
            <person name="Shank E.A."/>
            <person name="Bowers A."/>
        </authorList>
    </citation>
    <scope>NUCLEOTIDE SEQUENCE [LARGE SCALE GENOMIC DNA]</scope>
    <source>
        <strain evidence="5 6">AFS067272</strain>
    </source>
</reference>
<dbReference type="PANTHER" id="PTHR15462:SF8">
    <property type="entry name" value="SERINE PROTEASE"/>
    <property type="match status" value="1"/>
</dbReference>